<dbReference type="OrthoDB" id="433924at2759"/>
<evidence type="ECO:0000313" key="5">
    <source>
        <dbReference type="EMBL" id="CAD5211289.1"/>
    </source>
</evidence>
<proteinExistence type="predicted"/>
<dbReference type="Proteomes" id="UP000659654">
    <property type="component" value="Unassembled WGS sequence"/>
</dbReference>
<evidence type="ECO:0000313" key="6">
    <source>
        <dbReference type="Proteomes" id="UP000095284"/>
    </source>
</evidence>
<dbReference type="SMART" id="SM00298">
    <property type="entry name" value="CHROMO"/>
    <property type="match status" value="1"/>
</dbReference>
<evidence type="ECO:0000256" key="2">
    <source>
        <dbReference type="ARBA" id="ARBA00023242"/>
    </source>
</evidence>
<dbReference type="GO" id="GO:0005634">
    <property type="term" value="C:nucleus"/>
    <property type="evidence" value="ECO:0007669"/>
    <property type="project" value="UniProtKB-SubCell"/>
</dbReference>
<dbReference type="InterPro" id="IPR017984">
    <property type="entry name" value="Chromo_dom_subgr"/>
</dbReference>
<organism evidence="6 8">
    <name type="scientific">Bursaphelenchus xylophilus</name>
    <name type="common">Pinewood nematode worm</name>
    <name type="synonym">Aphelenchoides xylophilus</name>
    <dbReference type="NCBI Taxonomy" id="6326"/>
    <lineage>
        <taxon>Eukaryota</taxon>
        <taxon>Metazoa</taxon>
        <taxon>Ecdysozoa</taxon>
        <taxon>Nematoda</taxon>
        <taxon>Chromadorea</taxon>
        <taxon>Rhabditida</taxon>
        <taxon>Tylenchina</taxon>
        <taxon>Tylenchomorpha</taxon>
        <taxon>Aphelenchoidea</taxon>
        <taxon>Aphelenchoididae</taxon>
        <taxon>Bursaphelenchus</taxon>
    </lineage>
</organism>
<dbReference type="InterPro" id="IPR023780">
    <property type="entry name" value="Chromo_domain"/>
</dbReference>
<dbReference type="EMBL" id="CAJFCV020000001">
    <property type="protein sequence ID" value="CAG9088023.1"/>
    <property type="molecule type" value="Genomic_DNA"/>
</dbReference>
<dbReference type="PROSITE" id="PS50013">
    <property type="entry name" value="CHROMO_2"/>
    <property type="match status" value="1"/>
</dbReference>
<evidence type="ECO:0000256" key="1">
    <source>
        <dbReference type="ARBA" id="ARBA00004123"/>
    </source>
</evidence>
<keyword evidence="7" id="KW-1185">Reference proteome</keyword>
<dbReference type="SUPFAM" id="SSF54160">
    <property type="entry name" value="Chromo domain-like"/>
    <property type="match status" value="1"/>
</dbReference>
<dbReference type="EMBL" id="CAJFDI010000001">
    <property type="protein sequence ID" value="CAD5211289.1"/>
    <property type="molecule type" value="Genomic_DNA"/>
</dbReference>
<evidence type="ECO:0000259" key="4">
    <source>
        <dbReference type="PROSITE" id="PS50013"/>
    </source>
</evidence>
<dbReference type="WBParaSite" id="BXY_0669300.1">
    <property type="protein sequence ID" value="BXY_0669300.1"/>
    <property type="gene ID" value="BXY_0669300"/>
</dbReference>
<evidence type="ECO:0000256" key="3">
    <source>
        <dbReference type="SAM" id="MobiDB-lite"/>
    </source>
</evidence>
<feature type="compositionally biased region" description="Polar residues" evidence="3">
    <location>
        <begin position="171"/>
        <end position="191"/>
    </location>
</feature>
<dbReference type="InterPro" id="IPR023779">
    <property type="entry name" value="Chromodomain_CS"/>
</dbReference>
<dbReference type="SMR" id="A0A1I7S118"/>
<dbReference type="InterPro" id="IPR000953">
    <property type="entry name" value="Chromo/chromo_shadow_dom"/>
</dbReference>
<name>A0A1I7S118_BURXY</name>
<dbReference type="CDD" id="cd00024">
    <property type="entry name" value="CD_CSD"/>
    <property type="match status" value="1"/>
</dbReference>
<gene>
    <name evidence="5" type="ORF">BXYJ_LOCUS2354</name>
</gene>
<dbReference type="PANTHER" id="PTHR22812">
    <property type="entry name" value="CHROMOBOX PROTEIN"/>
    <property type="match status" value="1"/>
</dbReference>
<dbReference type="eggNOG" id="KOG1911">
    <property type="taxonomic scope" value="Eukaryota"/>
</dbReference>
<sequence length="293" mass="33195">MGSDSSSGEGEETYVVEKILNHRKIRGKKEYLIKWQGYDDPADNTWEPVENCDCPELIEAYESAQAELSEKKKKTPKSAQRENKHREKSETPASTTSRKNKSREIINDTDSDDSEVVVHKESPKKRASKEKESERKKSKERTASPKKSSPKKRIVESEEDEDAPRRRAKSHSQGSDSNPRASSTREITPVSNAAAKNPNGRLPSLMSEFAFVHKDRYRVQDESANVVGVFGVHQDGENKNNLWILLAFKAGPFIELDDVEPTPYEVCREVCPGLLLDYWRDRLAFISCPDRAA</sequence>
<feature type="domain" description="Chromo" evidence="4">
    <location>
        <begin position="14"/>
        <end position="73"/>
    </location>
</feature>
<dbReference type="Proteomes" id="UP000582659">
    <property type="component" value="Unassembled WGS sequence"/>
</dbReference>
<dbReference type="InterPro" id="IPR016197">
    <property type="entry name" value="Chromo-like_dom_sf"/>
</dbReference>
<keyword evidence="2" id="KW-0539">Nucleus</keyword>
<accession>A0A1I7S118</accession>
<evidence type="ECO:0000313" key="7">
    <source>
        <dbReference type="Proteomes" id="UP000659654"/>
    </source>
</evidence>
<feature type="region of interest" description="Disordered" evidence="3">
    <location>
        <begin position="63"/>
        <end position="199"/>
    </location>
</feature>
<dbReference type="Gene3D" id="2.40.50.40">
    <property type="match status" value="1"/>
</dbReference>
<dbReference type="PRINTS" id="PR00504">
    <property type="entry name" value="CHROMODOMAIN"/>
</dbReference>
<dbReference type="PROSITE" id="PS00598">
    <property type="entry name" value="CHROMO_1"/>
    <property type="match status" value="1"/>
</dbReference>
<evidence type="ECO:0000313" key="8">
    <source>
        <dbReference type="WBParaSite" id="BXY_0669300.1"/>
    </source>
</evidence>
<reference evidence="5" key="2">
    <citation type="submission" date="2020-09" db="EMBL/GenBank/DDBJ databases">
        <authorList>
            <person name="Kikuchi T."/>
        </authorList>
    </citation>
    <scope>NUCLEOTIDE SEQUENCE</scope>
    <source>
        <strain evidence="5">Ka4C1</strain>
    </source>
</reference>
<dbReference type="AlphaFoldDB" id="A0A1I7S118"/>
<protein>
    <submittedName>
        <fullName evidence="5">(pine wood nematode) hypothetical protein</fullName>
    </submittedName>
    <submittedName>
        <fullName evidence="8">Chromo domain-containing protein</fullName>
    </submittedName>
</protein>
<feature type="compositionally biased region" description="Basic and acidic residues" evidence="3">
    <location>
        <begin position="79"/>
        <end position="90"/>
    </location>
</feature>
<dbReference type="Pfam" id="PF00385">
    <property type="entry name" value="Chromo"/>
    <property type="match status" value="1"/>
</dbReference>
<dbReference type="Proteomes" id="UP000095284">
    <property type="component" value="Unplaced"/>
</dbReference>
<comment type="subcellular location">
    <subcellularLocation>
        <location evidence="1">Nucleus</location>
    </subcellularLocation>
</comment>
<reference evidence="8" key="1">
    <citation type="submission" date="2016-11" db="UniProtKB">
        <authorList>
            <consortium name="WormBaseParasite"/>
        </authorList>
    </citation>
    <scope>IDENTIFICATION</scope>
</reference>
<dbReference type="InterPro" id="IPR051219">
    <property type="entry name" value="Heterochromatin_chromo-domain"/>
</dbReference>
<feature type="compositionally biased region" description="Basic and acidic residues" evidence="3">
    <location>
        <begin position="129"/>
        <end position="143"/>
    </location>
</feature>